<accession>A0A8X6UP43</accession>
<keyword evidence="3" id="KW-1185">Reference proteome</keyword>
<feature type="compositionally biased region" description="Basic and acidic residues" evidence="1">
    <location>
        <begin position="23"/>
        <end position="34"/>
    </location>
</feature>
<evidence type="ECO:0000313" key="2">
    <source>
        <dbReference type="EMBL" id="GFU35844.1"/>
    </source>
</evidence>
<protein>
    <submittedName>
        <fullName evidence="2">Uncharacterized protein</fullName>
    </submittedName>
</protein>
<evidence type="ECO:0000256" key="1">
    <source>
        <dbReference type="SAM" id="MobiDB-lite"/>
    </source>
</evidence>
<evidence type="ECO:0000313" key="3">
    <source>
        <dbReference type="Proteomes" id="UP000887013"/>
    </source>
</evidence>
<organism evidence="2 3">
    <name type="scientific">Nephila pilipes</name>
    <name type="common">Giant wood spider</name>
    <name type="synonym">Nephila maculata</name>
    <dbReference type="NCBI Taxonomy" id="299642"/>
    <lineage>
        <taxon>Eukaryota</taxon>
        <taxon>Metazoa</taxon>
        <taxon>Ecdysozoa</taxon>
        <taxon>Arthropoda</taxon>
        <taxon>Chelicerata</taxon>
        <taxon>Arachnida</taxon>
        <taxon>Araneae</taxon>
        <taxon>Araneomorphae</taxon>
        <taxon>Entelegynae</taxon>
        <taxon>Araneoidea</taxon>
        <taxon>Nephilidae</taxon>
        <taxon>Nephila</taxon>
    </lineage>
</organism>
<reference evidence="2" key="1">
    <citation type="submission" date="2020-08" db="EMBL/GenBank/DDBJ databases">
        <title>Multicomponent nature underlies the extraordinary mechanical properties of spider dragline silk.</title>
        <authorList>
            <person name="Kono N."/>
            <person name="Nakamura H."/>
            <person name="Mori M."/>
            <person name="Yoshida Y."/>
            <person name="Ohtoshi R."/>
            <person name="Malay A.D."/>
            <person name="Moran D.A.P."/>
            <person name="Tomita M."/>
            <person name="Numata K."/>
            <person name="Arakawa K."/>
        </authorList>
    </citation>
    <scope>NUCLEOTIDE SEQUENCE</scope>
</reference>
<proteinExistence type="predicted"/>
<feature type="region of interest" description="Disordered" evidence="1">
    <location>
        <begin position="1"/>
        <end position="34"/>
    </location>
</feature>
<gene>
    <name evidence="2" type="primary">AVEN_245741_1</name>
    <name evidence="2" type="ORF">NPIL_11291</name>
</gene>
<sequence length="293" mass="34439">MSHRGEREPNERTVRHGMLNRRRSGEGDDKKKGILRNEGKEPAWMVSSIEFSSCCYKDKYYCPLNMSVKTLYRHLKLASDIPIRCPLCNEHMTVHHFYHHHALENHCLQSRKQCLFCKGEARWAHGEKNRPDNVKHVVECLKRFVIVARDESPGMEDETEEEEEEEEEVTSAEACECKKFESTPHQMLGRRKERMNEYVGFYDSMFENPDWWQCDDPEEFTEASGLGKDVYGILQRFTRGDFVWFHLMVKHDAFETFCKEMGKIRSQFALLVPLRWHGEWNGPNAASPHDCGM</sequence>
<feature type="compositionally biased region" description="Basic and acidic residues" evidence="1">
    <location>
        <begin position="1"/>
        <end position="14"/>
    </location>
</feature>
<name>A0A8X6UP43_NEPPI</name>
<dbReference type="Proteomes" id="UP000887013">
    <property type="component" value="Unassembled WGS sequence"/>
</dbReference>
<comment type="caution">
    <text evidence="2">The sequence shown here is derived from an EMBL/GenBank/DDBJ whole genome shotgun (WGS) entry which is preliminary data.</text>
</comment>
<dbReference type="EMBL" id="BMAW01034581">
    <property type="protein sequence ID" value="GFU35844.1"/>
    <property type="molecule type" value="Genomic_DNA"/>
</dbReference>
<dbReference type="AlphaFoldDB" id="A0A8X6UP43"/>